<reference evidence="1 2" key="1">
    <citation type="journal article" date="2024" name="BMC Genomics">
        <title>De novo assembly and annotation of Popillia japonica's genome with initial clues to its potential as an invasive pest.</title>
        <authorList>
            <person name="Cucini C."/>
            <person name="Boschi S."/>
            <person name="Funari R."/>
            <person name="Cardaioli E."/>
            <person name="Iannotti N."/>
            <person name="Marturano G."/>
            <person name="Paoli F."/>
            <person name="Bruttini M."/>
            <person name="Carapelli A."/>
            <person name="Frati F."/>
            <person name="Nardi F."/>
        </authorList>
    </citation>
    <scope>NUCLEOTIDE SEQUENCE [LARGE SCALE GENOMIC DNA]</scope>
    <source>
        <strain evidence="1">DMR45628</strain>
    </source>
</reference>
<proteinExistence type="predicted"/>
<gene>
    <name evidence="1" type="ORF">QE152_g13990</name>
</gene>
<evidence type="ECO:0000313" key="1">
    <source>
        <dbReference type="EMBL" id="KAK9731096.1"/>
    </source>
</evidence>
<keyword evidence="2" id="KW-1185">Reference proteome</keyword>
<organism evidence="1 2">
    <name type="scientific">Popillia japonica</name>
    <name type="common">Japanese beetle</name>
    <dbReference type="NCBI Taxonomy" id="7064"/>
    <lineage>
        <taxon>Eukaryota</taxon>
        <taxon>Metazoa</taxon>
        <taxon>Ecdysozoa</taxon>
        <taxon>Arthropoda</taxon>
        <taxon>Hexapoda</taxon>
        <taxon>Insecta</taxon>
        <taxon>Pterygota</taxon>
        <taxon>Neoptera</taxon>
        <taxon>Endopterygota</taxon>
        <taxon>Coleoptera</taxon>
        <taxon>Polyphaga</taxon>
        <taxon>Scarabaeiformia</taxon>
        <taxon>Scarabaeidae</taxon>
        <taxon>Rutelinae</taxon>
        <taxon>Popillia</taxon>
    </lineage>
</organism>
<dbReference type="Proteomes" id="UP001458880">
    <property type="component" value="Unassembled WGS sequence"/>
</dbReference>
<protein>
    <submittedName>
        <fullName evidence="1">Uncharacterized protein</fullName>
    </submittedName>
</protein>
<comment type="caution">
    <text evidence="1">The sequence shown here is derived from an EMBL/GenBank/DDBJ whole genome shotgun (WGS) entry which is preliminary data.</text>
</comment>
<evidence type="ECO:0000313" key="2">
    <source>
        <dbReference type="Proteomes" id="UP001458880"/>
    </source>
</evidence>
<name>A0AAW1LCE7_POPJA</name>
<dbReference type="AlphaFoldDB" id="A0AAW1LCE7"/>
<sequence>MRQVTSPVTVYTPEEALALIVDTSLTKEDYIEIQRGAKARGANLYPAYNVISQVKNTCYPGNMTISESEARIPLQNLLNLTVCRLFEVQREVILMYLPAEVTTIDIFYKWGLDGSGGHKGVNECAEEFDNDADQNNSD</sequence>
<dbReference type="EMBL" id="JASPKY010000138">
    <property type="protein sequence ID" value="KAK9731096.1"/>
    <property type="molecule type" value="Genomic_DNA"/>
</dbReference>
<accession>A0AAW1LCE7</accession>